<comment type="caution">
    <text evidence="8">The sequence shown here is derived from an EMBL/GenBank/DDBJ whole genome shotgun (WGS) entry which is preliminary data.</text>
</comment>
<dbReference type="InterPro" id="IPR003370">
    <property type="entry name" value="Chromate_transpt"/>
</dbReference>
<evidence type="ECO:0000256" key="2">
    <source>
        <dbReference type="ARBA" id="ARBA00005262"/>
    </source>
</evidence>
<sequence>MTGLVRSQKADLRTIFVSFLTLGCVAFGGPVAHLAFFQQEFVEKRAWFSKDEYAEIVALCQFLPGPASSQVGISIGLLKGGYSGAVLAWFAFTLPSALLLFGVAMALVYGSEQIPKLVLLSLKAVTVAVVANAVWGMASSICHDAGRKTVAVIAACAVLWFEYTATPIILIVLSGVFGAIVYKRECVPKTTMVQFGASRKTGFIFLLTFFLLLLLLPTLATMFSHTELTLFSSFFQVGSLVFGGGHVVLPMLEAEVLDKAWMSRETFLVGYGATQAVPGPLFTFATFIGAVSPLGISALTGALIATIGIFLPSFLLVFGVMPLWQSTRTKSVFRGALAAINASVVGLLLAALYRPVFTAGVQDADNPVLQLIIVLVAWLALAVWKLPPWLVVLSAVGFAYVFSFI</sequence>
<dbReference type="EMBL" id="JAVRIE010000005">
    <property type="protein sequence ID" value="MDT0583489.1"/>
    <property type="molecule type" value="Genomic_DNA"/>
</dbReference>
<keyword evidence="5 7" id="KW-1133">Transmembrane helix</keyword>
<feature type="transmembrane region" description="Helical" evidence="7">
    <location>
        <begin position="12"/>
        <end position="37"/>
    </location>
</feature>
<feature type="transmembrane region" description="Helical" evidence="7">
    <location>
        <begin position="273"/>
        <end position="296"/>
    </location>
</feature>
<evidence type="ECO:0000313" key="9">
    <source>
        <dbReference type="Proteomes" id="UP001249020"/>
    </source>
</evidence>
<protein>
    <submittedName>
        <fullName evidence="8">Chromate efflux transporter</fullName>
    </submittedName>
</protein>
<feature type="transmembrane region" description="Helical" evidence="7">
    <location>
        <begin position="230"/>
        <end position="252"/>
    </location>
</feature>
<dbReference type="Proteomes" id="UP001249020">
    <property type="component" value="Unassembled WGS sequence"/>
</dbReference>
<feature type="transmembrane region" description="Helical" evidence="7">
    <location>
        <begin position="302"/>
        <end position="324"/>
    </location>
</feature>
<dbReference type="NCBIfam" id="TIGR00937">
    <property type="entry name" value="2A51"/>
    <property type="match status" value="1"/>
</dbReference>
<feature type="transmembrane region" description="Helical" evidence="7">
    <location>
        <begin position="368"/>
        <end position="401"/>
    </location>
</feature>
<feature type="transmembrane region" description="Helical" evidence="7">
    <location>
        <begin position="86"/>
        <end position="110"/>
    </location>
</feature>
<keyword evidence="6 7" id="KW-0472">Membrane</keyword>
<evidence type="ECO:0000256" key="3">
    <source>
        <dbReference type="ARBA" id="ARBA00022475"/>
    </source>
</evidence>
<dbReference type="GO" id="GO:0005886">
    <property type="term" value="C:plasma membrane"/>
    <property type="evidence" value="ECO:0007669"/>
    <property type="project" value="UniProtKB-SubCell"/>
</dbReference>
<dbReference type="RefSeq" id="WP_311362258.1">
    <property type="nucleotide sequence ID" value="NZ_JAVRIE010000005.1"/>
</dbReference>
<name>A0AAW8R450_9ALTE</name>
<dbReference type="PANTHER" id="PTHR33567">
    <property type="entry name" value="CHROMATE ION TRANSPORTER (EUROFUNG)"/>
    <property type="match status" value="1"/>
</dbReference>
<evidence type="ECO:0000256" key="4">
    <source>
        <dbReference type="ARBA" id="ARBA00022692"/>
    </source>
</evidence>
<accession>A0AAW8R450</accession>
<comment type="similarity">
    <text evidence="2">Belongs to the chromate ion transporter (CHR) (TC 2.A.51) family.</text>
</comment>
<evidence type="ECO:0000256" key="1">
    <source>
        <dbReference type="ARBA" id="ARBA00004651"/>
    </source>
</evidence>
<feature type="transmembrane region" description="Helical" evidence="7">
    <location>
        <begin position="203"/>
        <end position="224"/>
    </location>
</feature>
<dbReference type="Pfam" id="PF02417">
    <property type="entry name" value="Chromate_transp"/>
    <property type="match status" value="2"/>
</dbReference>
<dbReference type="PROSITE" id="PS51257">
    <property type="entry name" value="PROKAR_LIPOPROTEIN"/>
    <property type="match status" value="1"/>
</dbReference>
<feature type="transmembrane region" description="Helical" evidence="7">
    <location>
        <begin position="117"/>
        <end position="138"/>
    </location>
</feature>
<evidence type="ECO:0000256" key="5">
    <source>
        <dbReference type="ARBA" id="ARBA00022989"/>
    </source>
</evidence>
<proteinExistence type="inferred from homology"/>
<comment type="subcellular location">
    <subcellularLocation>
        <location evidence="1">Cell membrane</location>
        <topology evidence="1">Multi-pass membrane protein</topology>
    </subcellularLocation>
</comment>
<keyword evidence="9" id="KW-1185">Reference proteome</keyword>
<dbReference type="GO" id="GO:0015109">
    <property type="term" value="F:chromate transmembrane transporter activity"/>
    <property type="evidence" value="ECO:0007669"/>
    <property type="project" value="InterPro"/>
</dbReference>
<dbReference type="PANTHER" id="PTHR33567:SF3">
    <property type="entry name" value="CHROMATE ION TRANSPORTER (EUROFUNG)"/>
    <property type="match status" value="1"/>
</dbReference>
<keyword evidence="3" id="KW-1003">Cell membrane</keyword>
<gene>
    <name evidence="8" type="primary">chrA</name>
    <name evidence="8" type="ORF">RM544_13150</name>
</gene>
<keyword evidence="4 7" id="KW-0812">Transmembrane</keyword>
<evidence type="ECO:0000256" key="6">
    <source>
        <dbReference type="ARBA" id="ARBA00023136"/>
    </source>
</evidence>
<evidence type="ECO:0000313" key="8">
    <source>
        <dbReference type="EMBL" id="MDT0583489.1"/>
    </source>
</evidence>
<organism evidence="8 9">
    <name type="scientific">Brumicola blandensis</name>
    <dbReference type="NCBI Taxonomy" id="3075611"/>
    <lineage>
        <taxon>Bacteria</taxon>
        <taxon>Pseudomonadati</taxon>
        <taxon>Pseudomonadota</taxon>
        <taxon>Gammaproteobacteria</taxon>
        <taxon>Alteromonadales</taxon>
        <taxon>Alteromonadaceae</taxon>
        <taxon>Brumicola</taxon>
    </lineage>
</organism>
<evidence type="ECO:0000256" key="7">
    <source>
        <dbReference type="SAM" id="Phobius"/>
    </source>
</evidence>
<dbReference type="AlphaFoldDB" id="A0AAW8R450"/>
<feature type="transmembrane region" description="Helical" evidence="7">
    <location>
        <begin position="150"/>
        <end position="182"/>
    </location>
</feature>
<dbReference type="InterPro" id="IPR014047">
    <property type="entry name" value="Chr_Tranpt_l_chain"/>
</dbReference>
<feature type="transmembrane region" description="Helical" evidence="7">
    <location>
        <begin position="336"/>
        <end position="356"/>
    </location>
</feature>
<reference evidence="8 9" key="1">
    <citation type="submission" date="2023-09" db="EMBL/GenBank/DDBJ databases">
        <authorList>
            <person name="Rey-Velasco X."/>
        </authorList>
    </citation>
    <scope>NUCLEOTIDE SEQUENCE [LARGE SCALE GENOMIC DNA]</scope>
    <source>
        <strain evidence="8 9">W409</strain>
    </source>
</reference>
<dbReference type="PIRSF" id="PIRSF004810">
    <property type="entry name" value="ChrA"/>
    <property type="match status" value="1"/>
</dbReference>